<comment type="caution">
    <text evidence="1">The sequence shown here is derived from an EMBL/GenBank/DDBJ whole genome shotgun (WGS) entry which is preliminary data.</text>
</comment>
<proteinExistence type="predicted"/>
<keyword evidence="2" id="KW-1185">Reference proteome</keyword>
<protein>
    <submittedName>
        <fullName evidence="1">Uncharacterized protein</fullName>
    </submittedName>
</protein>
<sequence>MVHYPCRNLFWESRYISAAILFPHQVIFSANFKLYNSSSWCKHSITLSSGEVQNGCSVQGLQTASFISRKVTLSPSDRATTGDSFQSSRRANRRAGGCCVCAHRNRCFCEHNPD</sequence>
<gene>
    <name evidence="1" type="ORF">ILYODFUR_012163</name>
</gene>
<evidence type="ECO:0000313" key="2">
    <source>
        <dbReference type="Proteomes" id="UP001482620"/>
    </source>
</evidence>
<accession>A0ABV0UFD6</accession>
<dbReference type="EMBL" id="JAHRIQ010070456">
    <property type="protein sequence ID" value="MEQ2243948.1"/>
    <property type="molecule type" value="Genomic_DNA"/>
</dbReference>
<evidence type="ECO:0000313" key="1">
    <source>
        <dbReference type="EMBL" id="MEQ2243948.1"/>
    </source>
</evidence>
<name>A0ABV0UFD6_9TELE</name>
<dbReference type="Proteomes" id="UP001482620">
    <property type="component" value="Unassembled WGS sequence"/>
</dbReference>
<organism evidence="1 2">
    <name type="scientific">Ilyodon furcidens</name>
    <name type="common">goldbreast splitfin</name>
    <dbReference type="NCBI Taxonomy" id="33524"/>
    <lineage>
        <taxon>Eukaryota</taxon>
        <taxon>Metazoa</taxon>
        <taxon>Chordata</taxon>
        <taxon>Craniata</taxon>
        <taxon>Vertebrata</taxon>
        <taxon>Euteleostomi</taxon>
        <taxon>Actinopterygii</taxon>
        <taxon>Neopterygii</taxon>
        <taxon>Teleostei</taxon>
        <taxon>Neoteleostei</taxon>
        <taxon>Acanthomorphata</taxon>
        <taxon>Ovalentaria</taxon>
        <taxon>Atherinomorphae</taxon>
        <taxon>Cyprinodontiformes</taxon>
        <taxon>Goodeidae</taxon>
        <taxon>Ilyodon</taxon>
    </lineage>
</organism>
<reference evidence="1 2" key="1">
    <citation type="submission" date="2021-06" db="EMBL/GenBank/DDBJ databases">
        <authorList>
            <person name="Palmer J.M."/>
        </authorList>
    </citation>
    <scope>NUCLEOTIDE SEQUENCE [LARGE SCALE GENOMIC DNA]</scope>
    <source>
        <strain evidence="2">if_2019</strain>
        <tissue evidence="1">Muscle</tissue>
    </source>
</reference>